<keyword evidence="3" id="KW-1185">Reference proteome</keyword>
<organism evidence="2 3">
    <name type="scientific">Clostridium grantii DSM 8605</name>
    <dbReference type="NCBI Taxonomy" id="1121316"/>
    <lineage>
        <taxon>Bacteria</taxon>
        <taxon>Bacillati</taxon>
        <taxon>Bacillota</taxon>
        <taxon>Clostridia</taxon>
        <taxon>Eubacteriales</taxon>
        <taxon>Clostridiaceae</taxon>
        <taxon>Clostridium</taxon>
    </lineage>
</organism>
<keyword evidence="1" id="KW-1133">Transmembrane helix</keyword>
<evidence type="ECO:0008006" key="4">
    <source>
        <dbReference type="Google" id="ProtNLM"/>
    </source>
</evidence>
<reference evidence="2 3" key="1">
    <citation type="submission" date="2016-11" db="EMBL/GenBank/DDBJ databases">
        <authorList>
            <person name="Jaros S."/>
            <person name="Januszkiewicz K."/>
            <person name="Wedrychowicz H."/>
        </authorList>
    </citation>
    <scope>NUCLEOTIDE SEQUENCE [LARGE SCALE GENOMIC DNA]</scope>
    <source>
        <strain evidence="2 3">DSM 8605</strain>
    </source>
</reference>
<feature type="transmembrane region" description="Helical" evidence="1">
    <location>
        <begin position="6"/>
        <end position="26"/>
    </location>
</feature>
<dbReference type="STRING" id="1121316.SAMN02745207_02442"/>
<evidence type="ECO:0000313" key="2">
    <source>
        <dbReference type="EMBL" id="SHH77486.1"/>
    </source>
</evidence>
<dbReference type="Proteomes" id="UP000184447">
    <property type="component" value="Unassembled WGS sequence"/>
</dbReference>
<sequence length="175" mass="20624">MFNGVFYNVLSFIWIIIGVIYFLIEITDYQKKKKLGALISANKREYNIYIFNTIIFAILFVLYIISYIKDSESYSLIAALGVLLFVVATFRKGMKQQQIFEQGIATIDIVLFWTNITGYKWIDVENKNNTELYLTTNYKVFIFKQQNKNFTFCIKSDDVKFIQSIFRQNNVSEIK</sequence>
<evidence type="ECO:0000256" key="1">
    <source>
        <dbReference type="SAM" id="Phobius"/>
    </source>
</evidence>
<feature type="transmembrane region" description="Helical" evidence="1">
    <location>
        <begin position="74"/>
        <end position="90"/>
    </location>
</feature>
<dbReference type="RefSeq" id="WP_073338700.1">
    <property type="nucleotide sequence ID" value="NZ_FQXM01000012.1"/>
</dbReference>
<gene>
    <name evidence="2" type="ORF">SAMN02745207_02442</name>
</gene>
<evidence type="ECO:0000313" key="3">
    <source>
        <dbReference type="Proteomes" id="UP000184447"/>
    </source>
</evidence>
<dbReference type="EMBL" id="FQXM01000012">
    <property type="protein sequence ID" value="SHH77486.1"/>
    <property type="molecule type" value="Genomic_DNA"/>
</dbReference>
<accession>A0A1M5VQF1</accession>
<protein>
    <recommendedName>
        <fullName evidence="4">DUF5673 domain-containing protein</fullName>
    </recommendedName>
</protein>
<keyword evidence="1" id="KW-0812">Transmembrane</keyword>
<keyword evidence="1" id="KW-0472">Membrane</keyword>
<proteinExistence type="predicted"/>
<dbReference type="AlphaFoldDB" id="A0A1M5VQF1"/>
<feature type="transmembrane region" description="Helical" evidence="1">
    <location>
        <begin position="46"/>
        <end position="68"/>
    </location>
</feature>
<name>A0A1M5VQF1_9CLOT</name>